<reference evidence="12" key="1">
    <citation type="submission" date="2015-02" db="EMBL/GenBank/DDBJ databases">
        <authorList>
            <person name="Gon?alves P."/>
        </authorList>
    </citation>
    <scope>NUCLEOTIDE SEQUENCE [LARGE SCALE GENOMIC DNA]</scope>
</reference>
<dbReference type="SUPFAM" id="SSF161111">
    <property type="entry name" value="Cation efflux protein transmembrane domain-like"/>
    <property type="match status" value="1"/>
</dbReference>
<dbReference type="GO" id="GO:0005794">
    <property type="term" value="C:Golgi apparatus"/>
    <property type="evidence" value="ECO:0007669"/>
    <property type="project" value="TreeGrafter"/>
</dbReference>
<dbReference type="EMBL" id="CENE01000012">
    <property type="protein sequence ID" value="CEQ41147.1"/>
    <property type="molecule type" value="Genomic_DNA"/>
</dbReference>
<accession>A0A0D6EME2</accession>
<feature type="region of interest" description="Disordered" evidence="8">
    <location>
        <begin position="406"/>
        <end position="530"/>
    </location>
</feature>
<gene>
    <name evidence="11" type="primary">SPOSA6832_02850</name>
</gene>
<feature type="non-terminal residue" evidence="11">
    <location>
        <position position="1"/>
    </location>
</feature>
<name>A0A0D6EME2_SPOSA</name>
<evidence type="ECO:0000256" key="9">
    <source>
        <dbReference type="SAM" id="Phobius"/>
    </source>
</evidence>
<feature type="domain" description="Cation efflux protein transmembrane" evidence="10">
    <location>
        <begin position="285"/>
        <end position="594"/>
    </location>
</feature>
<feature type="transmembrane region" description="Helical" evidence="9">
    <location>
        <begin position="284"/>
        <end position="304"/>
    </location>
</feature>
<dbReference type="NCBIfam" id="TIGR01297">
    <property type="entry name" value="CDF"/>
    <property type="match status" value="1"/>
</dbReference>
<feature type="compositionally biased region" description="Low complexity" evidence="8">
    <location>
        <begin position="465"/>
        <end position="481"/>
    </location>
</feature>
<keyword evidence="4 9" id="KW-0812">Transmembrane</keyword>
<keyword evidence="5 9" id="KW-1133">Transmembrane helix</keyword>
<keyword evidence="12" id="KW-1185">Reference proteome</keyword>
<feature type="transmembrane region" description="Helical" evidence="9">
    <location>
        <begin position="537"/>
        <end position="557"/>
    </location>
</feature>
<feature type="transmembrane region" description="Helical" evidence="9">
    <location>
        <begin position="25"/>
        <end position="45"/>
    </location>
</feature>
<sequence length="694" mass="74139">MLLTSFAPLWARGMPFLARTSGKKAIGSSNALFITAAMLTLSYFVDSTLSGQISRLGYLYLLLHLLLCGQRSEILASHNGDDRSRAQMHANGVLMAAVVGVAVAFARYILTPASNAYSRPTPDSSSPVFQAPETTISLTIPSAALLALTFIVVDPLLVRALLAHFPPVKLVRSGWPLAMLSSAFVGYVGFGHGVSWGEGIVAVLAWNSSSPSLSSVASIMLSPSPPGISHISSTDPRSSSVAVSSSVATGSSAPPPFVARLSTFYRHFRATIKTILASPESRRIYYFLCLNLAYMFVQMAYGIWTNSLGLISDSIHMFFDCLALAMGLFASVMAIWPSNDVFTYGYSRVETLSGFANGLFLCLISIFIVFEAIQRLLDPPEMNTGQLLTVSAVGLGVNLVGMVATGHGHHGHSHGGGGGHSHGHSHAPAPGSPVRSKSTPFLTNEEQEDDHHGHSHNGHSHTAHSHSPAPSPSKSPQSHASSKSHSHASHDHSHSSSSCDPFITSHSHDHAECDHDEDDDDHASPDHSGHSHNMKGVFLHVMADTLGSVGVIISTLLINRYGWTGFDPLASIFIAVLIFASVVPLVVDSGKLLVLDMGEEKEAEVRKALTALHRTEGVASFTKPRFWSKDPASVVGSICIQLAPSPSSSYNSDRPPDHYANVEKVTARVQKVLRRHIGGLHDLTIQVEPTSGFG</sequence>
<proteinExistence type="inferred from homology"/>
<keyword evidence="6" id="KW-0406">Ion transport</keyword>
<feature type="transmembrane region" description="Helical" evidence="9">
    <location>
        <begin position="316"/>
        <end position="335"/>
    </location>
</feature>
<evidence type="ECO:0000256" key="6">
    <source>
        <dbReference type="ARBA" id="ARBA00023065"/>
    </source>
</evidence>
<evidence type="ECO:0000313" key="12">
    <source>
        <dbReference type="Proteomes" id="UP000243876"/>
    </source>
</evidence>
<dbReference type="OrthoDB" id="78669at2759"/>
<feature type="transmembrane region" description="Helical" evidence="9">
    <location>
        <begin position="88"/>
        <end position="110"/>
    </location>
</feature>
<feature type="transmembrane region" description="Helical" evidence="9">
    <location>
        <begin position="569"/>
        <end position="587"/>
    </location>
</feature>
<keyword evidence="3" id="KW-0813">Transport</keyword>
<comment type="subcellular location">
    <subcellularLocation>
        <location evidence="1">Membrane</location>
        <topology evidence="1">Multi-pass membrane protein</topology>
    </subcellularLocation>
</comment>
<dbReference type="GO" id="GO:0016020">
    <property type="term" value="C:membrane"/>
    <property type="evidence" value="ECO:0007669"/>
    <property type="project" value="UniProtKB-SubCell"/>
</dbReference>
<dbReference type="InterPro" id="IPR058533">
    <property type="entry name" value="Cation_efflux_TM"/>
</dbReference>
<dbReference type="GO" id="GO:0005385">
    <property type="term" value="F:zinc ion transmembrane transporter activity"/>
    <property type="evidence" value="ECO:0007669"/>
    <property type="project" value="InterPro"/>
</dbReference>
<dbReference type="GO" id="GO:0006882">
    <property type="term" value="P:intracellular zinc ion homeostasis"/>
    <property type="evidence" value="ECO:0007669"/>
    <property type="project" value="InterPro"/>
</dbReference>
<dbReference type="PANTHER" id="PTHR45755:SF4">
    <property type="entry name" value="ZINC TRANSPORTER 7"/>
    <property type="match status" value="1"/>
</dbReference>
<evidence type="ECO:0000256" key="1">
    <source>
        <dbReference type="ARBA" id="ARBA00004141"/>
    </source>
</evidence>
<evidence type="ECO:0000256" key="2">
    <source>
        <dbReference type="ARBA" id="ARBA00008873"/>
    </source>
</evidence>
<dbReference type="InterPro" id="IPR045316">
    <property type="entry name" value="Msc2-like"/>
</dbReference>
<evidence type="ECO:0000256" key="4">
    <source>
        <dbReference type="ARBA" id="ARBA00022692"/>
    </source>
</evidence>
<dbReference type="AlphaFoldDB" id="A0A0D6EME2"/>
<protein>
    <submittedName>
        <fullName evidence="11">SPOSA6832_02850-mRNA-1:cds</fullName>
    </submittedName>
</protein>
<dbReference type="InterPro" id="IPR002524">
    <property type="entry name" value="Cation_efflux"/>
</dbReference>
<evidence type="ECO:0000256" key="7">
    <source>
        <dbReference type="ARBA" id="ARBA00023136"/>
    </source>
</evidence>
<evidence type="ECO:0000259" key="10">
    <source>
        <dbReference type="Pfam" id="PF01545"/>
    </source>
</evidence>
<dbReference type="InterPro" id="IPR027469">
    <property type="entry name" value="Cation_efflux_TMD_sf"/>
</dbReference>
<evidence type="ECO:0000256" key="3">
    <source>
        <dbReference type="ARBA" id="ARBA00022448"/>
    </source>
</evidence>
<evidence type="ECO:0000313" key="11">
    <source>
        <dbReference type="EMBL" id="CEQ41147.1"/>
    </source>
</evidence>
<dbReference type="Gene3D" id="1.20.1510.10">
    <property type="entry name" value="Cation efflux protein transmembrane domain"/>
    <property type="match status" value="2"/>
</dbReference>
<feature type="non-terminal residue" evidence="11">
    <location>
        <position position="694"/>
    </location>
</feature>
<dbReference type="PANTHER" id="PTHR45755">
    <property type="match status" value="1"/>
</dbReference>
<feature type="transmembrane region" description="Helical" evidence="9">
    <location>
        <begin position="136"/>
        <end position="158"/>
    </location>
</feature>
<dbReference type="GO" id="GO:1904257">
    <property type="term" value="P:zinc ion import into Golgi lumen"/>
    <property type="evidence" value="ECO:0007669"/>
    <property type="project" value="TreeGrafter"/>
</dbReference>
<dbReference type="Pfam" id="PF01545">
    <property type="entry name" value="Cation_efflux"/>
    <property type="match status" value="1"/>
</dbReference>
<feature type="transmembrane region" description="Helical" evidence="9">
    <location>
        <begin position="355"/>
        <end position="373"/>
    </location>
</feature>
<dbReference type="GO" id="GO:0031410">
    <property type="term" value="C:cytoplasmic vesicle"/>
    <property type="evidence" value="ECO:0007669"/>
    <property type="project" value="TreeGrafter"/>
</dbReference>
<keyword evidence="7 9" id="KW-0472">Membrane</keyword>
<feature type="compositionally biased region" description="Basic residues" evidence="8">
    <location>
        <begin position="453"/>
        <end position="464"/>
    </location>
</feature>
<evidence type="ECO:0000256" key="5">
    <source>
        <dbReference type="ARBA" id="ARBA00022989"/>
    </source>
</evidence>
<organism evidence="11 12">
    <name type="scientific">Sporidiobolus salmonicolor</name>
    <name type="common">Yeast-like fungus</name>
    <name type="synonym">Sporobolomyces salmonicolor</name>
    <dbReference type="NCBI Taxonomy" id="5005"/>
    <lineage>
        <taxon>Eukaryota</taxon>
        <taxon>Fungi</taxon>
        <taxon>Dikarya</taxon>
        <taxon>Basidiomycota</taxon>
        <taxon>Pucciniomycotina</taxon>
        <taxon>Microbotryomycetes</taxon>
        <taxon>Sporidiobolales</taxon>
        <taxon>Sporidiobolaceae</taxon>
        <taxon>Sporobolomyces</taxon>
    </lineage>
</organism>
<dbReference type="Proteomes" id="UP000243876">
    <property type="component" value="Unassembled WGS sequence"/>
</dbReference>
<feature type="compositionally biased region" description="Polar residues" evidence="8">
    <location>
        <begin position="435"/>
        <end position="444"/>
    </location>
</feature>
<evidence type="ECO:0000256" key="8">
    <source>
        <dbReference type="SAM" id="MobiDB-lite"/>
    </source>
</evidence>
<comment type="similarity">
    <text evidence="2">Belongs to the cation diffusion facilitator (CDF) transporter (TC 2.A.4) family. SLC30A subfamily.</text>
</comment>